<feature type="domain" description="CCHC-type" evidence="6">
    <location>
        <begin position="141"/>
        <end position="156"/>
    </location>
</feature>
<dbReference type="GO" id="GO:0008270">
    <property type="term" value="F:zinc ion binding"/>
    <property type="evidence" value="ECO:0007669"/>
    <property type="project" value="UniProtKB-KW"/>
</dbReference>
<evidence type="ECO:0000313" key="8">
    <source>
        <dbReference type="Proteomes" id="UP001283361"/>
    </source>
</evidence>
<dbReference type="FunFam" id="4.10.60.10:FF:000091">
    <property type="entry name" value="Zinc finger CCHC-type-containing 9"/>
    <property type="match status" value="1"/>
</dbReference>
<organism evidence="7 8">
    <name type="scientific">Elysia crispata</name>
    <name type="common">lettuce slug</name>
    <dbReference type="NCBI Taxonomy" id="231223"/>
    <lineage>
        <taxon>Eukaryota</taxon>
        <taxon>Metazoa</taxon>
        <taxon>Spiralia</taxon>
        <taxon>Lophotrochozoa</taxon>
        <taxon>Mollusca</taxon>
        <taxon>Gastropoda</taxon>
        <taxon>Heterobranchia</taxon>
        <taxon>Euthyneura</taxon>
        <taxon>Panpulmonata</taxon>
        <taxon>Sacoglossa</taxon>
        <taxon>Placobranchoidea</taxon>
        <taxon>Plakobranchidae</taxon>
        <taxon>Elysia</taxon>
    </lineage>
</organism>
<gene>
    <name evidence="7" type="ORF">RRG08_028384</name>
</gene>
<dbReference type="GO" id="GO:0005730">
    <property type="term" value="C:nucleolus"/>
    <property type="evidence" value="ECO:0007669"/>
    <property type="project" value="TreeGrafter"/>
</dbReference>
<evidence type="ECO:0000313" key="7">
    <source>
        <dbReference type="EMBL" id="KAK3801917.1"/>
    </source>
</evidence>
<accession>A0AAE1ECI5</accession>
<evidence type="ECO:0000256" key="5">
    <source>
        <dbReference type="PROSITE-ProRule" id="PRU00047"/>
    </source>
</evidence>
<dbReference type="PANTHER" id="PTHR46242:SF1">
    <property type="entry name" value="ZINC FINGER CCHC DOMAIN-CONTAINING PROTEIN 9"/>
    <property type="match status" value="1"/>
</dbReference>
<dbReference type="PROSITE" id="PS50158">
    <property type="entry name" value="ZF_CCHC"/>
    <property type="match status" value="3"/>
</dbReference>
<dbReference type="PANTHER" id="PTHR46242">
    <property type="entry name" value="ZINC FINGER CCHC DOMAIN-CONTAINING PROTEIN 9 ZCCHC9"/>
    <property type="match status" value="1"/>
</dbReference>
<comment type="caution">
    <text evidence="7">The sequence shown here is derived from an EMBL/GenBank/DDBJ whole genome shotgun (WGS) entry which is preliminary data.</text>
</comment>
<keyword evidence="3 5" id="KW-0863">Zinc-finger</keyword>
<keyword evidence="2" id="KW-0677">Repeat</keyword>
<evidence type="ECO:0000256" key="3">
    <source>
        <dbReference type="ARBA" id="ARBA00022771"/>
    </source>
</evidence>
<keyword evidence="1" id="KW-0479">Metal-binding</keyword>
<protein>
    <recommendedName>
        <fullName evidence="6">CCHC-type domain-containing protein</fullName>
    </recommendedName>
</protein>
<name>A0AAE1ECI5_9GAST</name>
<proteinExistence type="predicted"/>
<keyword evidence="4" id="KW-0862">Zinc</keyword>
<dbReference type="SUPFAM" id="SSF57756">
    <property type="entry name" value="Retrovirus zinc finger-like domains"/>
    <property type="match status" value="2"/>
</dbReference>
<evidence type="ECO:0000256" key="4">
    <source>
        <dbReference type="ARBA" id="ARBA00022833"/>
    </source>
</evidence>
<dbReference type="Gene3D" id="4.10.60.10">
    <property type="entry name" value="Zinc finger, CCHC-type"/>
    <property type="match status" value="2"/>
</dbReference>
<dbReference type="Proteomes" id="UP001283361">
    <property type="component" value="Unassembled WGS sequence"/>
</dbReference>
<dbReference type="Pfam" id="PF00098">
    <property type="entry name" value="zf-CCHC"/>
    <property type="match status" value="4"/>
</dbReference>
<dbReference type="InterPro" id="IPR042246">
    <property type="entry name" value="ZCCHC9"/>
</dbReference>
<feature type="domain" description="CCHC-type" evidence="6">
    <location>
        <begin position="89"/>
        <end position="103"/>
    </location>
</feature>
<sequence length="227" mass="25641">MKRYISVQRLHTKLGNTAVLWSRHILRGLKTMTRFAKRGFDNRKLNEATPWSEMKNTKNGIKKIQQFKEQRREERRLKRQADREASKVCYNCRVYGHMVSDCPFLSEANQQGSCFKCGSTEHSASSCSAKIPKGSFPFAQCFICGEKGHISKQCPDNPRGLYPRGGGCKQCGSVEHLKRDCPEFLAKQGVKEITVDTFDVNESGDAEATVSKAKPGTVKKKNKIVKF</sequence>
<evidence type="ECO:0000256" key="2">
    <source>
        <dbReference type="ARBA" id="ARBA00022737"/>
    </source>
</evidence>
<dbReference type="SMART" id="SM00343">
    <property type="entry name" value="ZnF_C2HC"/>
    <property type="match status" value="4"/>
</dbReference>
<dbReference type="InterPro" id="IPR001878">
    <property type="entry name" value="Znf_CCHC"/>
</dbReference>
<reference evidence="7" key="1">
    <citation type="journal article" date="2023" name="G3 (Bethesda)">
        <title>A reference genome for the long-term kleptoplast-retaining sea slug Elysia crispata morphotype clarki.</title>
        <authorList>
            <person name="Eastman K.E."/>
            <person name="Pendleton A.L."/>
            <person name="Shaikh M.A."/>
            <person name="Suttiyut T."/>
            <person name="Ogas R."/>
            <person name="Tomko P."/>
            <person name="Gavelis G."/>
            <person name="Widhalm J.R."/>
            <person name="Wisecaver J.H."/>
        </authorList>
    </citation>
    <scope>NUCLEOTIDE SEQUENCE</scope>
    <source>
        <strain evidence="7">ECLA1</strain>
    </source>
</reference>
<evidence type="ECO:0000256" key="1">
    <source>
        <dbReference type="ARBA" id="ARBA00022723"/>
    </source>
</evidence>
<feature type="domain" description="CCHC-type" evidence="6">
    <location>
        <begin position="168"/>
        <end position="183"/>
    </location>
</feature>
<dbReference type="AlphaFoldDB" id="A0AAE1ECI5"/>
<dbReference type="InterPro" id="IPR036875">
    <property type="entry name" value="Znf_CCHC_sf"/>
</dbReference>
<keyword evidence="8" id="KW-1185">Reference proteome</keyword>
<dbReference type="GO" id="GO:0003676">
    <property type="term" value="F:nucleic acid binding"/>
    <property type="evidence" value="ECO:0007669"/>
    <property type="project" value="InterPro"/>
</dbReference>
<evidence type="ECO:0000259" key="6">
    <source>
        <dbReference type="PROSITE" id="PS50158"/>
    </source>
</evidence>
<dbReference type="EMBL" id="JAWDGP010000276">
    <property type="protein sequence ID" value="KAK3801917.1"/>
    <property type="molecule type" value="Genomic_DNA"/>
</dbReference>